<dbReference type="AlphaFoldDB" id="A0A1L7WUS1"/>
<dbReference type="OrthoDB" id="3552982at2759"/>
<evidence type="ECO:0000313" key="4">
    <source>
        <dbReference type="Proteomes" id="UP000184330"/>
    </source>
</evidence>
<evidence type="ECO:0000313" key="3">
    <source>
        <dbReference type="EMBL" id="CZR56519.1"/>
    </source>
</evidence>
<accession>A0A1L7WUS1</accession>
<feature type="region of interest" description="Disordered" evidence="1">
    <location>
        <begin position="1"/>
        <end position="24"/>
    </location>
</feature>
<feature type="transmembrane region" description="Helical" evidence="2">
    <location>
        <begin position="164"/>
        <end position="186"/>
    </location>
</feature>
<protein>
    <submittedName>
        <fullName evidence="3">Uncharacterized protein</fullName>
    </submittedName>
</protein>
<evidence type="ECO:0000256" key="1">
    <source>
        <dbReference type="SAM" id="MobiDB-lite"/>
    </source>
</evidence>
<keyword evidence="2" id="KW-0472">Membrane</keyword>
<gene>
    <name evidence="3" type="ORF">PAC_06408</name>
</gene>
<reference evidence="3 4" key="1">
    <citation type="submission" date="2016-03" db="EMBL/GenBank/DDBJ databases">
        <authorList>
            <person name="Ploux O."/>
        </authorList>
    </citation>
    <scope>NUCLEOTIDE SEQUENCE [LARGE SCALE GENOMIC DNA]</scope>
    <source>
        <strain evidence="3 4">UAMH 11012</strain>
    </source>
</reference>
<feature type="transmembrane region" description="Helical" evidence="2">
    <location>
        <begin position="139"/>
        <end position="158"/>
    </location>
</feature>
<organism evidence="3 4">
    <name type="scientific">Phialocephala subalpina</name>
    <dbReference type="NCBI Taxonomy" id="576137"/>
    <lineage>
        <taxon>Eukaryota</taxon>
        <taxon>Fungi</taxon>
        <taxon>Dikarya</taxon>
        <taxon>Ascomycota</taxon>
        <taxon>Pezizomycotina</taxon>
        <taxon>Leotiomycetes</taxon>
        <taxon>Helotiales</taxon>
        <taxon>Mollisiaceae</taxon>
        <taxon>Phialocephala</taxon>
        <taxon>Phialocephala fortinii species complex</taxon>
    </lineage>
</organism>
<keyword evidence="2" id="KW-1133">Transmembrane helix</keyword>
<dbReference type="Proteomes" id="UP000184330">
    <property type="component" value="Unassembled WGS sequence"/>
</dbReference>
<feature type="transmembrane region" description="Helical" evidence="2">
    <location>
        <begin position="78"/>
        <end position="98"/>
    </location>
</feature>
<keyword evidence="2" id="KW-0812">Transmembrane</keyword>
<feature type="transmembrane region" description="Helical" evidence="2">
    <location>
        <begin position="104"/>
        <end position="127"/>
    </location>
</feature>
<keyword evidence="4" id="KW-1185">Reference proteome</keyword>
<name>A0A1L7WUS1_9HELO</name>
<proteinExistence type="predicted"/>
<dbReference type="EMBL" id="FJOG01000008">
    <property type="protein sequence ID" value="CZR56519.1"/>
    <property type="molecule type" value="Genomic_DNA"/>
</dbReference>
<feature type="compositionally biased region" description="Basic and acidic residues" evidence="1">
    <location>
        <begin position="1"/>
        <end position="11"/>
    </location>
</feature>
<evidence type="ECO:0000256" key="2">
    <source>
        <dbReference type="SAM" id="Phobius"/>
    </source>
</evidence>
<sequence length="226" mass="24641">MSGELKTDKVQYGEPSNAHPSNFTEGVAVGEASDDADLSMLGPRAMSSATRSRKTVSTRHFAVDEGHSSPNDFHGRGITWAIMSPALCTVIGLTFAYYYTGNFLFALVSATILRAISLCAAMVPALLSKDGFRLERRRTFTFLCILSLISVLVAWALWHKGAPRWPQVLITISDVFLAVAGAQLAISSAHEFARMHQDGVFGDEHRLADLEAQHTRFSREGSGSHL</sequence>